<sequence>MIAGGAVCPEEADGYLVNGSVFRIRPKPEIDPHFLAAVLVGPIGAVQKKRAASNSVISYVSLDFVRALQIPRFGEETETGIGNDVRRFDANRRESRGLISAARAGVESLIDGTLDEPALLAEGEAIEQWLSENPSPHPTE</sequence>
<evidence type="ECO:0000256" key="2">
    <source>
        <dbReference type="ARBA" id="ARBA00023125"/>
    </source>
</evidence>
<dbReference type="EMBL" id="NRSD01000001">
    <property type="protein sequence ID" value="MBK1643211.1"/>
    <property type="molecule type" value="Genomic_DNA"/>
</dbReference>
<dbReference type="AlphaFoldDB" id="A0A9X0WET9"/>
<evidence type="ECO:0000256" key="1">
    <source>
        <dbReference type="ARBA" id="ARBA00022747"/>
    </source>
</evidence>
<evidence type="ECO:0008006" key="5">
    <source>
        <dbReference type="Google" id="ProtNLM"/>
    </source>
</evidence>
<reference evidence="3 4" key="1">
    <citation type="journal article" date="2020" name="Microorganisms">
        <title>Osmotic Adaptation and Compatible Solute Biosynthesis of Phototrophic Bacteria as Revealed from Genome Analyses.</title>
        <authorList>
            <person name="Imhoff J.F."/>
            <person name="Rahn T."/>
            <person name="Kunzel S."/>
            <person name="Keller A."/>
            <person name="Neulinger S.C."/>
        </authorList>
    </citation>
    <scope>NUCLEOTIDE SEQUENCE [LARGE SCALE GENOMIC DNA]</scope>
    <source>
        <strain evidence="3 4">DSM 21303</strain>
    </source>
</reference>
<proteinExistence type="predicted"/>
<dbReference type="InterPro" id="IPR044946">
    <property type="entry name" value="Restrct_endonuc_typeI_TRD_sf"/>
</dbReference>
<gene>
    <name evidence="3" type="ORF">CKO25_00780</name>
</gene>
<dbReference type="Proteomes" id="UP001138802">
    <property type="component" value="Unassembled WGS sequence"/>
</dbReference>
<evidence type="ECO:0000313" key="4">
    <source>
        <dbReference type="Proteomes" id="UP001138802"/>
    </source>
</evidence>
<dbReference type="RefSeq" id="WP_200386004.1">
    <property type="nucleotide sequence ID" value="NZ_NRSD01000001.1"/>
</dbReference>
<keyword evidence="1" id="KW-0680">Restriction system</keyword>
<evidence type="ECO:0000313" key="3">
    <source>
        <dbReference type="EMBL" id="MBK1643211.1"/>
    </source>
</evidence>
<organism evidence="3 4">
    <name type="scientific">Thiocapsa imhoffii</name>
    <dbReference type="NCBI Taxonomy" id="382777"/>
    <lineage>
        <taxon>Bacteria</taxon>
        <taxon>Pseudomonadati</taxon>
        <taxon>Pseudomonadota</taxon>
        <taxon>Gammaproteobacteria</taxon>
        <taxon>Chromatiales</taxon>
        <taxon>Chromatiaceae</taxon>
        <taxon>Thiocapsa</taxon>
    </lineage>
</organism>
<keyword evidence="4" id="KW-1185">Reference proteome</keyword>
<protein>
    <recommendedName>
        <fullName evidence="5">Type I restriction modification DNA specificity domain-containing protein</fullName>
    </recommendedName>
</protein>
<dbReference type="GO" id="GO:0003677">
    <property type="term" value="F:DNA binding"/>
    <property type="evidence" value="ECO:0007669"/>
    <property type="project" value="UniProtKB-KW"/>
</dbReference>
<keyword evidence="2" id="KW-0238">DNA-binding</keyword>
<dbReference type="GO" id="GO:0009307">
    <property type="term" value="P:DNA restriction-modification system"/>
    <property type="evidence" value="ECO:0007669"/>
    <property type="project" value="UniProtKB-KW"/>
</dbReference>
<name>A0A9X0WET9_9GAMM</name>
<accession>A0A9X0WET9</accession>
<comment type="caution">
    <text evidence="3">The sequence shown here is derived from an EMBL/GenBank/DDBJ whole genome shotgun (WGS) entry which is preliminary data.</text>
</comment>
<dbReference type="SUPFAM" id="SSF116734">
    <property type="entry name" value="DNA methylase specificity domain"/>
    <property type="match status" value="1"/>
</dbReference>
<dbReference type="Gene3D" id="3.90.220.20">
    <property type="entry name" value="DNA methylase specificity domains"/>
    <property type="match status" value="1"/>
</dbReference>